<evidence type="ECO:0000313" key="2">
    <source>
        <dbReference type="Proteomes" id="UP000028007"/>
    </source>
</evidence>
<dbReference type="eggNOG" id="ENOG503313Z">
    <property type="taxonomic scope" value="Bacteria"/>
</dbReference>
<evidence type="ECO:0000313" key="1">
    <source>
        <dbReference type="EMBL" id="KEQ30143.1"/>
    </source>
</evidence>
<dbReference type="OrthoDB" id="1495260at2"/>
<protein>
    <submittedName>
        <fullName evidence="1">Uncharacterized protein</fullName>
    </submittedName>
</protein>
<reference evidence="1 2" key="1">
    <citation type="journal article" date="1992" name="Int. J. Syst. Bacteriol.">
        <title>Sphingobacterium antarcticus sp. nov. a Psychrotrophic Bacterium from the Soils of Schirmacher Oasis, Antarctica.</title>
        <authorList>
            <person name="Shivaji S."/>
            <person name="Ray M.K."/>
            <person name="Rao N.S."/>
            <person name="Saiserr L."/>
            <person name="Jagannadham M.V."/>
            <person name="Kumar G.S."/>
            <person name="Reddy G."/>
            <person name="Bhargava P.M."/>
        </authorList>
    </citation>
    <scope>NUCLEOTIDE SEQUENCE [LARGE SCALE GENOMIC DNA]</scope>
    <source>
        <strain evidence="1 2">4BY</strain>
    </source>
</reference>
<dbReference type="RefSeq" id="WP_037440247.1">
    <property type="nucleotide sequence ID" value="NZ_JNFF01000048.1"/>
</dbReference>
<accession>A0A081PHH0</accession>
<dbReference type="AlphaFoldDB" id="A0A081PHH0"/>
<dbReference type="EMBL" id="JNFF01000048">
    <property type="protein sequence ID" value="KEQ30143.1"/>
    <property type="molecule type" value="Genomic_DNA"/>
</dbReference>
<proteinExistence type="predicted"/>
<keyword evidence="2" id="KW-1185">Reference proteome</keyword>
<dbReference type="Proteomes" id="UP000028007">
    <property type="component" value="Unassembled WGS sequence"/>
</dbReference>
<organism evidence="1 2">
    <name type="scientific">Pedobacter antarcticus 4BY</name>
    <dbReference type="NCBI Taxonomy" id="1358423"/>
    <lineage>
        <taxon>Bacteria</taxon>
        <taxon>Pseudomonadati</taxon>
        <taxon>Bacteroidota</taxon>
        <taxon>Sphingobacteriia</taxon>
        <taxon>Sphingobacteriales</taxon>
        <taxon>Sphingobacteriaceae</taxon>
        <taxon>Pedobacter</taxon>
    </lineage>
</organism>
<gene>
    <name evidence="1" type="ORF">N180_06325</name>
</gene>
<comment type="caution">
    <text evidence="1">The sequence shown here is derived from an EMBL/GenBank/DDBJ whole genome shotgun (WGS) entry which is preliminary data.</text>
</comment>
<sequence>MKFYNEYSVRIRNLCSDQTRKELGEAGEKMLASKIMLLTILFMALLNPAKAESQTRASEYCTDNVKLYKSYSEYSEGKFIDSICLSVRKHKFSVYYNKLILKDEQQKSKFSHGSLWGYQRGEDVFRYFDKGTTFGTYGYHKIIGSNGLIIYSKYERGGYRYASRTYYFYSKDLNSPLERLSVKNLEKDFSNPSFISEVKALKSLTESDSKGNLMINVIYNKYYVRS</sequence>
<name>A0A081PHH0_9SPHI</name>